<gene>
    <name evidence="5" type="ORF">BT63DRAFT_449506</name>
</gene>
<sequence length="507" mass="57659">MASSATEQTPLLPQHVQPANPKPRRTVTFDSHVSTSDAPEISPKQTPLSTVQSAPAGQPITDAASVISTLNNKLRRRNSQGAPQAYPNTPVPKIGPQRTTKVAEKLKILPNPEQGAEDEESGRDVYAQFTRIKDPTARRDAARLGREDRSKLPRVTAYCTAGSYRMNELMRYLKARSRDRYASPKLFDECIYTPYNYGDPKARSAPPQEQSEPHQRRYSDSVVEIANEQQRSGLLEYNQHGSDLDSNNVNAFYSNYQPEELVDAGPEHVPQELDIEVHTPEIFLFNYGTVVIWGMTLREEHRFLKEIAKFEVEKLAKDDIQTEDFNFYYTREYQARIYNDFISLMDKRNYMTKLAISHALSQSVKTSLYEDLVDNTIETTKEVPAQIAITGKVKMTRREINMQIGELFILRINIHLQGSVLDAPELMWAEPQLEPTYSAVRMYLEMDQRVALLTERLNVIADLLAVLKDQLTHTHGEYLEWIVIVLIAAEIVVAAVNILVDLYAEVD</sequence>
<dbReference type="OrthoDB" id="18302at2759"/>
<dbReference type="InterPro" id="IPR003734">
    <property type="entry name" value="DUF155"/>
</dbReference>
<feature type="region of interest" description="Disordered" evidence="2">
    <location>
        <begin position="1"/>
        <end position="60"/>
    </location>
</feature>
<dbReference type="PANTHER" id="PTHR16255:SF15">
    <property type="entry name" value="SPORULATION PROTEIN RMD1"/>
    <property type="match status" value="1"/>
</dbReference>
<feature type="region of interest" description="Disordered" evidence="2">
    <location>
        <begin position="76"/>
        <end position="96"/>
    </location>
</feature>
<dbReference type="Proteomes" id="UP000799302">
    <property type="component" value="Unassembled WGS sequence"/>
</dbReference>
<dbReference type="Pfam" id="PF02582">
    <property type="entry name" value="DUF155"/>
    <property type="match status" value="1"/>
</dbReference>
<evidence type="ECO:0000256" key="2">
    <source>
        <dbReference type="SAM" id="MobiDB-lite"/>
    </source>
</evidence>
<accession>A0A6A6URY1</accession>
<evidence type="ECO:0000259" key="4">
    <source>
        <dbReference type="Pfam" id="PF02582"/>
    </source>
</evidence>
<keyword evidence="3" id="KW-1133">Transmembrane helix</keyword>
<proteinExistence type="inferred from homology"/>
<keyword evidence="6" id="KW-1185">Reference proteome</keyword>
<protein>
    <submittedName>
        <fullName evidence="5">Sad1-interacting factor 2</fullName>
    </submittedName>
</protein>
<dbReference type="AlphaFoldDB" id="A0A6A6URY1"/>
<feature type="compositionally biased region" description="Polar residues" evidence="2">
    <location>
        <begin position="1"/>
        <end position="11"/>
    </location>
</feature>
<feature type="region of interest" description="Disordered" evidence="2">
    <location>
        <begin position="197"/>
        <end position="219"/>
    </location>
</feature>
<dbReference type="GO" id="GO:0005739">
    <property type="term" value="C:mitochondrion"/>
    <property type="evidence" value="ECO:0007669"/>
    <property type="project" value="UniProtKB-ARBA"/>
</dbReference>
<comment type="similarity">
    <text evidence="1">Belongs to the RMD1/sif2 family.</text>
</comment>
<reference evidence="5" key="1">
    <citation type="journal article" date="2020" name="Stud. Mycol.">
        <title>101 Dothideomycetes genomes: a test case for predicting lifestyles and emergence of pathogens.</title>
        <authorList>
            <person name="Haridas S."/>
            <person name="Albert R."/>
            <person name="Binder M."/>
            <person name="Bloem J."/>
            <person name="Labutti K."/>
            <person name="Salamov A."/>
            <person name="Andreopoulos B."/>
            <person name="Baker S."/>
            <person name="Barry K."/>
            <person name="Bills G."/>
            <person name="Bluhm B."/>
            <person name="Cannon C."/>
            <person name="Castanera R."/>
            <person name="Culley D."/>
            <person name="Daum C."/>
            <person name="Ezra D."/>
            <person name="Gonzalez J."/>
            <person name="Henrissat B."/>
            <person name="Kuo A."/>
            <person name="Liang C."/>
            <person name="Lipzen A."/>
            <person name="Lutzoni F."/>
            <person name="Magnuson J."/>
            <person name="Mondo S."/>
            <person name="Nolan M."/>
            <person name="Ohm R."/>
            <person name="Pangilinan J."/>
            <person name="Park H.-J."/>
            <person name="Ramirez L."/>
            <person name="Alfaro M."/>
            <person name="Sun H."/>
            <person name="Tritt A."/>
            <person name="Yoshinaga Y."/>
            <person name="Zwiers L.-H."/>
            <person name="Turgeon B."/>
            <person name="Goodwin S."/>
            <person name="Spatafora J."/>
            <person name="Crous P."/>
            <person name="Grigoriev I."/>
        </authorList>
    </citation>
    <scope>NUCLEOTIDE SEQUENCE</scope>
    <source>
        <strain evidence="5">CBS 115976</strain>
    </source>
</reference>
<feature type="compositionally biased region" description="Polar residues" evidence="2">
    <location>
        <begin position="28"/>
        <end position="55"/>
    </location>
</feature>
<keyword evidence="3" id="KW-0812">Transmembrane</keyword>
<evidence type="ECO:0000256" key="3">
    <source>
        <dbReference type="SAM" id="Phobius"/>
    </source>
</evidence>
<feature type="domain" description="DUF155" evidence="4">
    <location>
        <begin position="282"/>
        <end position="453"/>
    </location>
</feature>
<organism evidence="5 6">
    <name type="scientific">Microthyrium microscopicum</name>
    <dbReference type="NCBI Taxonomy" id="703497"/>
    <lineage>
        <taxon>Eukaryota</taxon>
        <taxon>Fungi</taxon>
        <taxon>Dikarya</taxon>
        <taxon>Ascomycota</taxon>
        <taxon>Pezizomycotina</taxon>
        <taxon>Dothideomycetes</taxon>
        <taxon>Dothideomycetes incertae sedis</taxon>
        <taxon>Microthyriales</taxon>
        <taxon>Microthyriaceae</taxon>
        <taxon>Microthyrium</taxon>
    </lineage>
</organism>
<dbReference type="InterPro" id="IPR051624">
    <property type="entry name" value="RMD1/Sad1-interacting"/>
</dbReference>
<evidence type="ECO:0000313" key="5">
    <source>
        <dbReference type="EMBL" id="KAF2674516.1"/>
    </source>
</evidence>
<keyword evidence="3" id="KW-0472">Membrane</keyword>
<evidence type="ECO:0000256" key="1">
    <source>
        <dbReference type="ARBA" id="ARBA00008306"/>
    </source>
</evidence>
<feature type="transmembrane region" description="Helical" evidence="3">
    <location>
        <begin position="478"/>
        <end position="500"/>
    </location>
</feature>
<dbReference type="EMBL" id="MU004230">
    <property type="protein sequence ID" value="KAF2674516.1"/>
    <property type="molecule type" value="Genomic_DNA"/>
</dbReference>
<dbReference type="PANTHER" id="PTHR16255">
    <property type="entry name" value="REQUIRED FOR MEIOTIC NUCLEAR DIVISION PROTEIN 1 HOMOLOG"/>
    <property type="match status" value="1"/>
</dbReference>
<name>A0A6A6URY1_9PEZI</name>
<evidence type="ECO:0000313" key="6">
    <source>
        <dbReference type="Proteomes" id="UP000799302"/>
    </source>
</evidence>